<comment type="caution">
    <text evidence="2">The sequence shown here is derived from an EMBL/GenBank/DDBJ whole genome shotgun (WGS) entry which is preliminary data.</text>
</comment>
<keyword evidence="3" id="KW-1185">Reference proteome</keyword>
<sequence length="170" mass="19007">MQEHAEESCYPPRARLAKKLARTGTGTLPSTPPTKLQFKGVLRIDHDSKAKTFAELAAEAQASGLRPGPRTARTNSEERRAVLMRHPWARVVDVHHCECLRCGKMVKDKRGEYRLAKWNKHQQTCPGILRDKPVGGRRQRGCEASSSCPDTAQAPRRSLRGTTEAKRRAS</sequence>
<proteinExistence type="predicted"/>
<name>A0AAD6TQ99_9AGAR</name>
<organism evidence="2 3">
    <name type="scientific">Mycena belliarum</name>
    <dbReference type="NCBI Taxonomy" id="1033014"/>
    <lineage>
        <taxon>Eukaryota</taxon>
        <taxon>Fungi</taxon>
        <taxon>Dikarya</taxon>
        <taxon>Basidiomycota</taxon>
        <taxon>Agaricomycotina</taxon>
        <taxon>Agaricomycetes</taxon>
        <taxon>Agaricomycetidae</taxon>
        <taxon>Agaricales</taxon>
        <taxon>Marasmiineae</taxon>
        <taxon>Mycenaceae</taxon>
        <taxon>Mycena</taxon>
    </lineage>
</organism>
<evidence type="ECO:0000313" key="2">
    <source>
        <dbReference type="EMBL" id="KAJ7073380.1"/>
    </source>
</evidence>
<gene>
    <name evidence="2" type="ORF">B0H15DRAFT_62495</name>
</gene>
<evidence type="ECO:0000256" key="1">
    <source>
        <dbReference type="SAM" id="MobiDB-lite"/>
    </source>
</evidence>
<reference evidence="2" key="1">
    <citation type="submission" date="2023-03" db="EMBL/GenBank/DDBJ databases">
        <title>Massive genome expansion in bonnet fungi (Mycena s.s.) driven by repeated elements and novel gene families across ecological guilds.</title>
        <authorList>
            <consortium name="Lawrence Berkeley National Laboratory"/>
            <person name="Harder C.B."/>
            <person name="Miyauchi S."/>
            <person name="Viragh M."/>
            <person name="Kuo A."/>
            <person name="Thoen E."/>
            <person name="Andreopoulos B."/>
            <person name="Lu D."/>
            <person name="Skrede I."/>
            <person name="Drula E."/>
            <person name="Henrissat B."/>
            <person name="Morin E."/>
            <person name="Kohler A."/>
            <person name="Barry K."/>
            <person name="LaButti K."/>
            <person name="Morin E."/>
            <person name="Salamov A."/>
            <person name="Lipzen A."/>
            <person name="Mereny Z."/>
            <person name="Hegedus B."/>
            <person name="Baldrian P."/>
            <person name="Stursova M."/>
            <person name="Weitz H."/>
            <person name="Taylor A."/>
            <person name="Grigoriev I.V."/>
            <person name="Nagy L.G."/>
            <person name="Martin F."/>
            <person name="Kauserud H."/>
        </authorList>
    </citation>
    <scope>NUCLEOTIDE SEQUENCE</scope>
    <source>
        <strain evidence="2">CBHHK173m</strain>
    </source>
</reference>
<dbReference type="AlphaFoldDB" id="A0AAD6TQ99"/>
<evidence type="ECO:0000313" key="3">
    <source>
        <dbReference type="Proteomes" id="UP001222325"/>
    </source>
</evidence>
<accession>A0AAD6TQ99</accession>
<feature type="region of interest" description="Disordered" evidence="1">
    <location>
        <begin position="126"/>
        <end position="170"/>
    </location>
</feature>
<protein>
    <submittedName>
        <fullName evidence="2">Uncharacterized protein</fullName>
    </submittedName>
</protein>
<dbReference type="EMBL" id="JARJCN010000115">
    <property type="protein sequence ID" value="KAJ7073380.1"/>
    <property type="molecule type" value="Genomic_DNA"/>
</dbReference>
<dbReference type="Proteomes" id="UP001222325">
    <property type="component" value="Unassembled WGS sequence"/>
</dbReference>